<name>A0A3A9JQG8_9PROT</name>
<dbReference type="GO" id="GO:0005507">
    <property type="term" value="F:copper ion binding"/>
    <property type="evidence" value="ECO:0007669"/>
    <property type="project" value="TreeGrafter"/>
</dbReference>
<evidence type="ECO:0000256" key="3">
    <source>
        <dbReference type="ARBA" id="ARBA00022475"/>
    </source>
</evidence>
<dbReference type="GO" id="GO:0005886">
    <property type="term" value="C:plasma membrane"/>
    <property type="evidence" value="ECO:0007669"/>
    <property type="project" value="UniProtKB-SubCell"/>
</dbReference>
<evidence type="ECO:0000256" key="9">
    <source>
        <dbReference type="ARBA" id="ARBA00022989"/>
    </source>
</evidence>
<dbReference type="InterPro" id="IPR023298">
    <property type="entry name" value="ATPase_P-typ_TM_dom_sf"/>
</dbReference>
<dbReference type="InterPro" id="IPR036163">
    <property type="entry name" value="HMA_dom_sf"/>
</dbReference>
<evidence type="ECO:0000256" key="8">
    <source>
        <dbReference type="ARBA" id="ARBA00022967"/>
    </source>
</evidence>
<feature type="domain" description="HMA" evidence="12">
    <location>
        <begin position="57"/>
        <end position="122"/>
    </location>
</feature>
<comment type="subcellular location">
    <subcellularLocation>
        <location evidence="1">Cell membrane</location>
        <topology evidence="1">Multi-pass membrane protein</topology>
    </subcellularLocation>
</comment>
<dbReference type="PANTHER" id="PTHR43520">
    <property type="entry name" value="ATP7, ISOFORM B"/>
    <property type="match status" value="1"/>
</dbReference>
<evidence type="ECO:0000259" key="12">
    <source>
        <dbReference type="PROSITE" id="PS50846"/>
    </source>
</evidence>
<evidence type="ECO:0000313" key="13">
    <source>
        <dbReference type="EMBL" id="RKK06064.1"/>
    </source>
</evidence>
<dbReference type="Pfam" id="PF00702">
    <property type="entry name" value="Hydrolase"/>
    <property type="match status" value="1"/>
</dbReference>
<dbReference type="Gene3D" id="3.30.70.100">
    <property type="match status" value="2"/>
</dbReference>
<dbReference type="PROSITE" id="PS01047">
    <property type="entry name" value="HMA_1"/>
    <property type="match status" value="1"/>
</dbReference>
<protein>
    <submittedName>
        <fullName evidence="13">Heavy metal translocating P-type ATPase</fullName>
    </submittedName>
</protein>
<dbReference type="NCBIfam" id="TIGR01494">
    <property type="entry name" value="ATPase_P-type"/>
    <property type="match status" value="1"/>
</dbReference>
<feature type="domain" description="HMA" evidence="12">
    <location>
        <begin position="1"/>
        <end position="55"/>
    </location>
</feature>
<dbReference type="Proteomes" id="UP000274097">
    <property type="component" value="Unassembled WGS sequence"/>
</dbReference>
<dbReference type="GO" id="GO:0043682">
    <property type="term" value="F:P-type divalent copper transporter activity"/>
    <property type="evidence" value="ECO:0007669"/>
    <property type="project" value="TreeGrafter"/>
</dbReference>
<comment type="similarity">
    <text evidence="2 11">Belongs to the cation transport ATPase (P-type) (TC 3.A.3) family. Type IB subfamily.</text>
</comment>
<evidence type="ECO:0000256" key="11">
    <source>
        <dbReference type="RuleBase" id="RU362081"/>
    </source>
</evidence>
<accession>A0A3A9JQG8</accession>
<dbReference type="SUPFAM" id="SSF55008">
    <property type="entry name" value="HMA, heavy metal-associated domain"/>
    <property type="match status" value="2"/>
</dbReference>
<keyword evidence="6 11" id="KW-0547">Nucleotide-binding</keyword>
<dbReference type="FunCoup" id="A0A3A9JQG8">
    <property type="interactions" value="373"/>
</dbReference>
<evidence type="ECO:0000256" key="4">
    <source>
        <dbReference type="ARBA" id="ARBA00022692"/>
    </source>
</evidence>
<dbReference type="InterPro" id="IPR018303">
    <property type="entry name" value="ATPase_P-typ_P_site"/>
</dbReference>
<dbReference type="SFLD" id="SFLDF00027">
    <property type="entry name" value="p-type_atpase"/>
    <property type="match status" value="1"/>
</dbReference>
<evidence type="ECO:0000256" key="10">
    <source>
        <dbReference type="ARBA" id="ARBA00023136"/>
    </source>
</evidence>
<reference evidence="13 16" key="1">
    <citation type="submission" date="2018-09" db="EMBL/GenBank/DDBJ databases">
        <title>Roseomonas sp. nov., isolated from feces of Tibetan antelopes in the Qinghai-Tibet plateau, China.</title>
        <authorList>
            <person name="Tian Z."/>
        </authorList>
    </citation>
    <scope>NUCLEOTIDE SEQUENCE [LARGE SCALE GENOMIC DNA]</scope>
    <source>
        <strain evidence="14 15">Z23</strain>
        <strain evidence="13 16">Z24</strain>
    </source>
</reference>
<dbReference type="InterPro" id="IPR023214">
    <property type="entry name" value="HAD_sf"/>
</dbReference>
<comment type="caution">
    <text evidence="13">The sequence shown here is derived from an EMBL/GenBank/DDBJ whole genome shotgun (WGS) entry which is preliminary data.</text>
</comment>
<dbReference type="InterPro" id="IPR027256">
    <property type="entry name" value="P-typ_ATPase_IB"/>
</dbReference>
<dbReference type="Gene3D" id="3.40.50.1000">
    <property type="entry name" value="HAD superfamily/HAD-like"/>
    <property type="match status" value="1"/>
</dbReference>
<feature type="transmembrane region" description="Helical" evidence="11">
    <location>
        <begin position="143"/>
        <end position="164"/>
    </location>
</feature>
<feature type="transmembrane region" description="Helical" evidence="11">
    <location>
        <begin position="382"/>
        <end position="403"/>
    </location>
</feature>
<evidence type="ECO:0000256" key="6">
    <source>
        <dbReference type="ARBA" id="ARBA00022741"/>
    </source>
</evidence>
<dbReference type="InterPro" id="IPR017969">
    <property type="entry name" value="Heavy-metal-associated_CS"/>
</dbReference>
<dbReference type="GO" id="GO:0005524">
    <property type="term" value="F:ATP binding"/>
    <property type="evidence" value="ECO:0007669"/>
    <property type="project" value="UniProtKB-UniRule"/>
</dbReference>
<evidence type="ECO:0000256" key="5">
    <source>
        <dbReference type="ARBA" id="ARBA00022723"/>
    </source>
</evidence>
<keyword evidence="7 11" id="KW-0067">ATP-binding</keyword>
<dbReference type="PROSITE" id="PS00154">
    <property type="entry name" value="ATPASE_E1_E2"/>
    <property type="match status" value="1"/>
</dbReference>
<gene>
    <name evidence="13" type="ORF">D6Z83_01295</name>
    <name evidence="14" type="ORF">EBE87_19825</name>
</gene>
<dbReference type="InterPro" id="IPR006121">
    <property type="entry name" value="HMA_dom"/>
</dbReference>
<dbReference type="NCBIfam" id="TIGR01525">
    <property type="entry name" value="ATPase-IB_hvy"/>
    <property type="match status" value="1"/>
</dbReference>
<dbReference type="PRINTS" id="PR00119">
    <property type="entry name" value="CATATPASE"/>
</dbReference>
<dbReference type="PROSITE" id="PS50846">
    <property type="entry name" value="HMA_2"/>
    <property type="match status" value="2"/>
</dbReference>
<evidence type="ECO:0000256" key="2">
    <source>
        <dbReference type="ARBA" id="ARBA00006024"/>
    </source>
</evidence>
<feature type="transmembrane region" description="Helical" evidence="11">
    <location>
        <begin position="409"/>
        <end position="430"/>
    </location>
</feature>
<keyword evidence="3 11" id="KW-1003">Cell membrane</keyword>
<sequence>MTCASCAGRVERALRKVPGVEEVSVNLATEQARLSGTAPLPALAEAVRAAGYEVQEESRDIGVSGMTCASCANRVKRALEKVPGVLEASVNLATEQAHLRLLPTVEDATLAAALQKAGYALAVTPEEQAEPDHAPDRRAAAEVGFAFALAAPFLIGMLGMALGRDWMPPGWVQLALAAPLQFWLGARFYRAGWRALRAGTGNMDLLVAMGTSAAFGLSVVQLLRGEHHLYFEAAAVVIAFVLLGRFFEHRAKRATGAAISALLALRPRTARRLDQAGHEEEVPLAALRVGDRIVVRPGERVPADGVVEEGAAGLDESALTGESRAVEKTVGDAVSTGTVSLDGRLVLRARAVGGDTRLAQVAALVQAAQASRAPVQKLVDRVSAVFVPVVVGIALLTLLGWLLAGAGLAVALLHAVAVLVIACPCALGLATPAAIMAGTGAAARAGILIRDAAALEQAGRIELVVFDKTGTLTQGKPSLAALHPARGIALEDALQIAARLQAGSEHPLARAVLAMAGENVRPAEAFRALPGRGVEGVLDGRRLVLGSGRLLEESGLTSGPLAEAAAQHAARGHTLSWLIDPAKPAVLALLAFEDAPRVTSGTAVRSLKAQGVGVAMLTGDSPEAASAVASTLGIETVAAGVLPAQKAERIAAWRAEGRRVAMVGDGVNDAAALASADLGIAMGSGTDAAIAAAHVTLLRPDPVLVPATLAITRRTLAKIRQNLLWAFAFNALGIPLAALGGLSPALAGAAMAFSSVAVLGNALLLARWRAA</sequence>
<evidence type="ECO:0000313" key="15">
    <source>
        <dbReference type="Proteomes" id="UP000274097"/>
    </source>
</evidence>
<dbReference type="Gene3D" id="2.70.150.10">
    <property type="entry name" value="Calcium-transporting ATPase, cytoplasmic transduction domain A"/>
    <property type="match status" value="1"/>
</dbReference>
<dbReference type="PANTHER" id="PTHR43520:SF8">
    <property type="entry name" value="P-TYPE CU(+) TRANSPORTER"/>
    <property type="match status" value="1"/>
</dbReference>
<dbReference type="SFLD" id="SFLDG00002">
    <property type="entry name" value="C1.7:_P-type_atpase_like"/>
    <property type="match status" value="1"/>
</dbReference>
<dbReference type="SUPFAM" id="SSF56784">
    <property type="entry name" value="HAD-like"/>
    <property type="match status" value="1"/>
</dbReference>
<dbReference type="InterPro" id="IPR059000">
    <property type="entry name" value="ATPase_P-type_domA"/>
</dbReference>
<feature type="transmembrane region" description="Helical" evidence="11">
    <location>
        <begin position="170"/>
        <end position="189"/>
    </location>
</feature>
<keyword evidence="8" id="KW-1278">Translocase</keyword>
<dbReference type="Pfam" id="PF00122">
    <property type="entry name" value="E1-E2_ATPase"/>
    <property type="match status" value="1"/>
</dbReference>
<keyword evidence="10 11" id="KW-0472">Membrane</keyword>
<feature type="transmembrane region" description="Helical" evidence="11">
    <location>
        <begin position="201"/>
        <end position="223"/>
    </location>
</feature>
<dbReference type="GO" id="GO:0055070">
    <property type="term" value="P:copper ion homeostasis"/>
    <property type="evidence" value="ECO:0007669"/>
    <property type="project" value="TreeGrafter"/>
</dbReference>
<dbReference type="SUPFAM" id="SSF81665">
    <property type="entry name" value="Calcium ATPase, transmembrane domain M"/>
    <property type="match status" value="1"/>
</dbReference>
<dbReference type="InParanoid" id="A0A3A9JQG8"/>
<dbReference type="Proteomes" id="UP000278036">
    <property type="component" value="Unassembled WGS sequence"/>
</dbReference>
<keyword evidence="5 11" id="KW-0479">Metal-binding</keyword>
<proteinExistence type="inferred from homology"/>
<dbReference type="CDD" id="cd00371">
    <property type="entry name" value="HMA"/>
    <property type="match status" value="2"/>
</dbReference>
<dbReference type="AlphaFoldDB" id="A0A3A9JQG8"/>
<dbReference type="GO" id="GO:0016887">
    <property type="term" value="F:ATP hydrolysis activity"/>
    <property type="evidence" value="ECO:0007669"/>
    <property type="project" value="InterPro"/>
</dbReference>
<evidence type="ECO:0000256" key="7">
    <source>
        <dbReference type="ARBA" id="ARBA00022840"/>
    </source>
</evidence>
<dbReference type="NCBIfam" id="TIGR01511">
    <property type="entry name" value="ATPase-IB1_Cu"/>
    <property type="match status" value="1"/>
</dbReference>
<dbReference type="Gene3D" id="3.40.1110.10">
    <property type="entry name" value="Calcium-transporting ATPase, cytoplasmic domain N"/>
    <property type="match status" value="1"/>
</dbReference>
<dbReference type="SUPFAM" id="SSF81653">
    <property type="entry name" value="Calcium ATPase, transduction domain A"/>
    <property type="match status" value="1"/>
</dbReference>
<dbReference type="InterPro" id="IPR044492">
    <property type="entry name" value="P_typ_ATPase_HD_dom"/>
</dbReference>
<keyword evidence="15" id="KW-1185">Reference proteome</keyword>
<dbReference type="InterPro" id="IPR008250">
    <property type="entry name" value="ATPase_P-typ_transduc_dom_A_sf"/>
</dbReference>
<dbReference type="Pfam" id="PF00403">
    <property type="entry name" value="HMA"/>
    <property type="match status" value="2"/>
</dbReference>
<keyword evidence="9 11" id="KW-1133">Transmembrane helix</keyword>
<keyword evidence="4 11" id="KW-0812">Transmembrane</keyword>
<dbReference type="GO" id="GO:0060003">
    <property type="term" value="P:copper ion export"/>
    <property type="evidence" value="ECO:0007669"/>
    <property type="project" value="UniProtKB-ARBA"/>
</dbReference>
<evidence type="ECO:0000256" key="1">
    <source>
        <dbReference type="ARBA" id="ARBA00004651"/>
    </source>
</evidence>
<dbReference type="EMBL" id="RAQU01000006">
    <property type="protein sequence ID" value="RKK06064.1"/>
    <property type="molecule type" value="Genomic_DNA"/>
</dbReference>
<dbReference type="SFLD" id="SFLDS00003">
    <property type="entry name" value="Haloacid_Dehalogenase"/>
    <property type="match status" value="1"/>
</dbReference>
<feature type="transmembrane region" description="Helical" evidence="11">
    <location>
        <begin position="723"/>
        <end position="740"/>
    </location>
</feature>
<dbReference type="PROSITE" id="PS01229">
    <property type="entry name" value="COF_2"/>
    <property type="match status" value="1"/>
</dbReference>
<feature type="transmembrane region" description="Helical" evidence="11">
    <location>
        <begin position="746"/>
        <end position="766"/>
    </location>
</feature>
<dbReference type="InterPro" id="IPR023299">
    <property type="entry name" value="ATPase_P-typ_cyto_dom_N"/>
</dbReference>
<dbReference type="EMBL" id="RFLX01000018">
    <property type="protein sequence ID" value="RMI19580.1"/>
    <property type="molecule type" value="Genomic_DNA"/>
</dbReference>
<organism evidence="13 16">
    <name type="scientific">Teichococcus wenyumeiae</name>
    <dbReference type="NCBI Taxonomy" id="2478470"/>
    <lineage>
        <taxon>Bacteria</taxon>
        <taxon>Pseudomonadati</taxon>
        <taxon>Pseudomonadota</taxon>
        <taxon>Alphaproteobacteria</taxon>
        <taxon>Acetobacterales</taxon>
        <taxon>Roseomonadaceae</taxon>
        <taxon>Roseomonas</taxon>
    </lineage>
</organism>
<dbReference type="InterPro" id="IPR001757">
    <property type="entry name" value="P_typ_ATPase"/>
</dbReference>
<feature type="transmembrane region" description="Helical" evidence="11">
    <location>
        <begin position="229"/>
        <end position="247"/>
    </location>
</feature>
<evidence type="ECO:0000313" key="14">
    <source>
        <dbReference type="EMBL" id="RMI19580.1"/>
    </source>
</evidence>
<dbReference type="InterPro" id="IPR036412">
    <property type="entry name" value="HAD-like_sf"/>
</dbReference>
<dbReference type="FunFam" id="2.70.150.10:FF:000020">
    <property type="entry name" value="Copper-exporting P-type ATPase A"/>
    <property type="match status" value="1"/>
</dbReference>
<evidence type="ECO:0000313" key="16">
    <source>
        <dbReference type="Proteomes" id="UP000278036"/>
    </source>
</evidence>